<keyword evidence="4" id="KW-1185">Reference proteome</keyword>
<dbReference type="EMBL" id="FNGO01000003">
    <property type="protein sequence ID" value="SDL31378.1"/>
    <property type="molecule type" value="Genomic_DNA"/>
</dbReference>
<evidence type="ECO:0000259" key="2">
    <source>
        <dbReference type="PROSITE" id="PS50263"/>
    </source>
</evidence>
<dbReference type="OrthoDB" id="9811121at2"/>
<organism evidence="3 4">
    <name type="scientific">Halarsenatibacter silvermanii</name>
    <dbReference type="NCBI Taxonomy" id="321763"/>
    <lineage>
        <taxon>Bacteria</taxon>
        <taxon>Bacillati</taxon>
        <taxon>Bacillota</taxon>
        <taxon>Clostridia</taxon>
        <taxon>Halanaerobiales</taxon>
        <taxon>Halarsenatibacteraceae</taxon>
        <taxon>Halarsenatibacter</taxon>
    </lineage>
</organism>
<dbReference type="InterPro" id="IPR003010">
    <property type="entry name" value="C-N_Hydrolase"/>
</dbReference>
<dbReference type="AlphaFoldDB" id="A0A1G9J1J0"/>
<dbReference type="RefSeq" id="WP_089758305.1">
    <property type="nucleotide sequence ID" value="NZ_FNGO01000003.1"/>
</dbReference>
<dbReference type="InterPro" id="IPR001110">
    <property type="entry name" value="UPF0012_CS"/>
</dbReference>
<accession>A0A1G9J1J0</accession>
<evidence type="ECO:0000313" key="4">
    <source>
        <dbReference type="Proteomes" id="UP000199476"/>
    </source>
</evidence>
<evidence type="ECO:0000313" key="3">
    <source>
        <dbReference type="EMBL" id="SDL31378.1"/>
    </source>
</evidence>
<dbReference type="PROSITE" id="PS50263">
    <property type="entry name" value="CN_HYDROLASE"/>
    <property type="match status" value="1"/>
</dbReference>
<evidence type="ECO:0000256" key="1">
    <source>
        <dbReference type="ARBA" id="ARBA00010613"/>
    </source>
</evidence>
<gene>
    <name evidence="3" type="ORF">SAMN04488692_103114</name>
</gene>
<dbReference type="STRING" id="321763.SAMN04488692_103114"/>
<reference evidence="3 4" key="1">
    <citation type="submission" date="2016-10" db="EMBL/GenBank/DDBJ databases">
        <authorList>
            <person name="de Groot N.N."/>
        </authorList>
    </citation>
    <scope>NUCLEOTIDE SEQUENCE [LARGE SCALE GENOMIC DNA]</scope>
    <source>
        <strain evidence="3 4">SLAS-1</strain>
    </source>
</reference>
<keyword evidence="3" id="KW-0378">Hydrolase</keyword>
<dbReference type="PROSITE" id="PS01227">
    <property type="entry name" value="UPF0012"/>
    <property type="match status" value="1"/>
</dbReference>
<dbReference type="Gene3D" id="3.60.110.10">
    <property type="entry name" value="Carbon-nitrogen hydrolase"/>
    <property type="match status" value="1"/>
</dbReference>
<name>A0A1G9J1J0_9FIRM</name>
<dbReference type="PANTHER" id="PTHR23088:SF27">
    <property type="entry name" value="DEAMINATED GLUTATHIONE AMIDASE"/>
    <property type="match status" value="1"/>
</dbReference>
<dbReference type="PANTHER" id="PTHR23088">
    <property type="entry name" value="NITRILASE-RELATED"/>
    <property type="match status" value="1"/>
</dbReference>
<sequence length="264" mass="30102">MKIAAVQPELDPAMNKSERIEKIGELIEEVENYDLIILPELWNVGFFSFDEYDEKSETLEGKTVKSMSVRAQELECHLLMGSFVEADEENELYNTSVLLDDKGNVMTTYRKIHLFGYESRETDILSPGKEINVEDIGANKVALSTCYDLRFPELYRIQLERGAEYMLVVSAWPRERVDHWQLLCRTRALENQSYLIAANCAGRSGGVEMAGNSLIISPRGKILSKAGRGEEIIKAECPRDEVIDFRDNFPAVTDRVYTCENQKQ</sequence>
<feature type="domain" description="CN hydrolase" evidence="2">
    <location>
        <begin position="1"/>
        <end position="239"/>
    </location>
</feature>
<dbReference type="GO" id="GO:0016787">
    <property type="term" value="F:hydrolase activity"/>
    <property type="evidence" value="ECO:0007669"/>
    <property type="project" value="UniProtKB-KW"/>
</dbReference>
<dbReference type="Pfam" id="PF00795">
    <property type="entry name" value="CN_hydrolase"/>
    <property type="match status" value="1"/>
</dbReference>
<proteinExistence type="inferred from homology"/>
<dbReference type="SUPFAM" id="SSF56317">
    <property type="entry name" value="Carbon-nitrogen hydrolase"/>
    <property type="match status" value="1"/>
</dbReference>
<dbReference type="Proteomes" id="UP000199476">
    <property type="component" value="Unassembled WGS sequence"/>
</dbReference>
<comment type="similarity">
    <text evidence="1">Belongs to the carbon-nitrogen hydrolase superfamily. NIT1/NIT2 family.</text>
</comment>
<dbReference type="InterPro" id="IPR036526">
    <property type="entry name" value="C-N_Hydrolase_sf"/>
</dbReference>
<protein>
    <submittedName>
        <fullName evidence="3">Carbon-nitrogen hydrolase</fullName>
    </submittedName>
</protein>